<feature type="domain" description="Homing endonuclease LAGLIDADG" evidence="1">
    <location>
        <begin position="189"/>
        <end position="304"/>
    </location>
</feature>
<dbReference type="EMBL" id="KJ434027">
    <property type="protein sequence ID" value="AHX83025.1"/>
    <property type="molecule type" value="Genomic_DNA"/>
</dbReference>
<geneLocation type="mitochondrion" evidence="2"/>
<keyword evidence="2" id="KW-0496">Mitochondrion</keyword>
<dbReference type="InterPro" id="IPR051289">
    <property type="entry name" value="LAGLIDADG_Endonuclease"/>
</dbReference>
<dbReference type="PANTHER" id="PTHR36181:SF1">
    <property type="entry name" value="LAGLIDADG ENDONUCLEASE"/>
    <property type="match status" value="1"/>
</dbReference>
<gene>
    <name evidence="2" type="ORF">SBORM_0063</name>
</gene>
<sequence>MPYFLSKLKFAYVSNPECKKPPVNSPYSFFSNIFNRALQRGFNLSNKRYYSINSTPVVNSNKGQLGPYLAGLIEGDGHIYVSSVGNLSTKKIWPSYIEIAFDIKDLQLFIQIKENLKGGYLNIRPNGQSGRLTIKKRDILINLVKLINGHFRTPKIEALHRLIKDLNKNSSEIPLLGLDPIPLVESAWLSGFLEADGYFYLNWKLNKNDLPIGITYYLYISQKQNYERKVDSSVNESHFSHMENIAKLLSSRVISIERKRTTGIEKLYVVRTDKKDSKVIILEYLNKFPLFGYKSFAHKNLQKIQDLILSREHKELDGKIKLEKYTENMKKDVRDIEFTHLDKFYQN</sequence>
<dbReference type="PANTHER" id="PTHR36181">
    <property type="entry name" value="INTRON-ENCODED ENDONUCLEASE AI3-RELATED"/>
    <property type="match status" value="1"/>
</dbReference>
<dbReference type="AlphaFoldDB" id="A0A088CAF0"/>
<dbReference type="InterPro" id="IPR027434">
    <property type="entry name" value="Homing_endonucl"/>
</dbReference>
<accession>A0A088CAF0</accession>
<evidence type="ECO:0000259" key="1">
    <source>
        <dbReference type="Pfam" id="PF00961"/>
    </source>
</evidence>
<name>A0A088CAF0_9HELO</name>
<keyword evidence="2" id="KW-0255">Endonuclease</keyword>
<evidence type="ECO:0000313" key="2">
    <source>
        <dbReference type="EMBL" id="AHX83025.1"/>
    </source>
</evidence>
<dbReference type="Gene3D" id="3.10.28.10">
    <property type="entry name" value="Homing endonucleases"/>
    <property type="match status" value="2"/>
</dbReference>
<reference evidence="2" key="1">
    <citation type="journal article" date="2014" name="PLoS ONE">
        <title>The 203 kbp Mitochondrial Genome of the Phytopathogenic Fungus Sclerotinia borealis Reveals Multiple Invasions of Introns and Genomic Duplications.</title>
        <authorList>
            <person name="Mardanov A.V."/>
            <person name="Beletsky A.V."/>
            <person name="Kadnikov V.V."/>
            <person name="Ignatov A.N."/>
            <person name="Ravin N.V."/>
        </authorList>
    </citation>
    <scope>NUCLEOTIDE SEQUENCE</scope>
    <source>
        <strain evidence="2">F-4128</strain>
    </source>
</reference>
<organism evidence="2">
    <name type="scientific">Sclerotinia borealis</name>
    <dbReference type="NCBI Taxonomy" id="77105"/>
    <lineage>
        <taxon>Eukaryota</taxon>
        <taxon>Fungi</taxon>
        <taxon>Dikarya</taxon>
        <taxon>Ascomycota</taxon>
        <taxon>Pezizomycotina</taxon>
        <taxon>Leotiomycetes</taxon>
        <taxon>Helotiales</taxon>
        <taxon>Sclerotiniaceae</taxon>
        <taxon>Sclerotinia</taxon>
    </lineage>
</organism>
<keyword evidence="2" id="KW-0540">Nuclease</keyword>
<proteinExistence type="predicted"/>
<dbReference type="InterPro" id="IPR004860">
    <property type="entry name" value="LAGLIDADG_dom"/>
</dbReference>
<dbReference type="Pfam" id="PF00961">
    <property type="entry name" value="LAGLIDADG_1"/>
    <property type="match status" value="2"/>
</dbReference>
<dbReference type="GO" id="GO:0004519">
    <property type="term" value="F:endonuclease activity"/>
    <property type="evidence" value="ECO:0007669"/>
    <property type="project" value="UniProtKB-KW"/>
</dbReference>
<dbReference type="GeneID" id="20498020"/>
<dbReference type="RefSeq" id="YP_009072377.1">
    <property type="nucleotide sequence ID" value="NC_025200.1"/>
</dbReference>
<keyword evidence="2" id="KW-0378">Hydrolase</keyword>
<dbReference type="SUPFAM" id="SSF55608">
    <property type="entry name" value="Homing endonucleases"/>
    <property type="match status" value="2"/>
</dbReference>
<protein>
    <submittedName>
        <fullName evidence="2">LAGLIDADG endonuclease</fullName>
    </submittedName>
</protein>
<feature type="domain" description="Homing endonuclease LAGLIDADG" evidence="1">
    <location>
        <begin position="69"/>
        <end position="161"/>
    </location>
</feature>
<dbReference type="GO" id="GO:0005739">
    <property type="term" value="C:mitochondrion"/>
    <property type="evidence" value="ECO:0007669"/>
    <property type="project" value="UniProtKB-ARBA"/>
</dbReference>